<accession>A0A939K408</accession>
<proteinExistence type="predicted"/>
<dbReference type="AlphaFoldDB" id="A0A939K408"/>
<dbReference type="PANTHER" id="PTHR36842:SF1">
    <property type="entry name" value="PROTEIN TOLB"/>
    <property type="match status" value="1"/>
</dbReference>
<evidence type="ECO:0000313" key="2">
    <source>
        <dbReference type="Proteomes" id="UP000664034"/>
    </source>
</evidence>
<dbReference type="RefSeq" id="WP_207363725.1">
    <property type="nucleotide sequence ID" value="NZ_JAFMYV010000002.1"/>
</dbReference>
<comment type="caution">
    <text evidence="1">The sequence shown here is derived from an EMBL/GenBank/DDBJ whole genome shotgun (WGS) entry which is preliminary data.</text>
</comment>
<protein>
    <recommendedName>
        <fullName evidence="3">WD40-like Beta Propeller Repeat</fullName>
    </recommendedName>
</protein>
<organism evidence="1 2">
    <name type="scientific">Fibrella rubiginis</name>
    <dbReference type="NCBI Taxonomy" id="2817060"/>
    <lineage>
        <taxon>Bacteria</taxon>
        <taxon>Pseudomonadati</taxon>
        <taxon>Bacteroidota</taxon>
        <taxon>Cytophagia</taxon>
        <taxon>Cytophagales</taxon>
        <taxon>Spirosomataceae</taxon>
        <taxon>Fibrella</taxon>
    </lineage>
</organism>
<dbReference type="PANTHER" id="PTHR36842">
    <property type="entry name" value="PROTEIN TOLB HOMOLOG"/>
    <property type="match status" value="1"/>
</dbReference>
<dbReference type="Proteomes" id="UP000664034">
    <property type="component" value="Unassembled WGS sequence"/>
</dbReference>
<dbReference type="EMBL" id="JAFMYV010000002">
    <property type="protein sequence ID" value="MBO0936188.1"/>
    <property type="molecule type" value="Genomic_DNA"/>
</dbReference>
<dbReference type="SUPFAM" id="SSF82171">
    <property type="entry name" value="DPP6 N-terminal domain-like"/>
    <property type="match status" value="1"/>
</dbReference>
<keyword evidence="2" id="KW-1185">Reference proteome</keyword>
<sequence length="994" mass="111270">MRFFPFAFLLLTAFTAVGQGLPILDQNPSSLRWYRINTPHFRVIYPAGFEAPARRTAQRLEEVYEPDGAGLERRPRPLSVVLQNQTTVSNGFATLYPRHAEFFTTPPQDPALLGTNTWTDLLAVHEYRHIVQYEKALQGYGRVLYTLLGAQGLSFPAQIVTPGWFLEGDAVGTETILTRSGRGRIPEFELGMRTNLLTRPVFSFAKATGGSFRDNVPNHYELGYFLTTKLKRSYGPNAWSKALNRIYTQFPFYPFSFSNGLKQSTKSAENPGGTSVDALYRETMNDLIETWKKKREGLTITPATLYPVLAEKARTEPSDRTRPVFTNYRFPQYLSDSTILCIKSGLGDIAQLVLLSRNGVEKRVYKQGLILNDPAYFSATPQRACWIENRFDPRWRSRIYGEIKLLDLTTGTLRRLSTRGRYTAVALSPDSQKLIALRNETDNQNRLVVLDANTGRELSILPNPANDLYVHPRWHNNRQIVTVTLSKAGKTIAYIDTQTGDKRALMPVANVNISHPQSYGNTHILFNSPQSGIDNIYAVEIASGQVSQVTSRPFGAYHATVSPNIRTMAVQDYDTHGFRVAELPLDPAAWPPITAQTDQTTRYFGPLPDAGNQTLTPIVTDSIPALSTSPPQRYRRLTNALNVYGWGPAFSSNGQGLTVGIQSQDILATTQVSAAYVYDQSEKVGAFAANLSYQGLYPVLDVGFQTGNRRTSVYLDRVLPLDSLRTDTWHYNQLTAGIRLPLVLTQSRFNQSASLSAYYGFMNVTGYDLPGRLLTESGNGNLHTLTYGAAYSYTLRQSYRDVGPRLGVTMNSSIRHTPLATATGQLRGMQWGSSVNVFLPGVGKHHSLRLRGAYQYQWGTPDANRLYRFQASVLYPRGAPYVAFDNLTVVGADYRLPLADVHWSLTRLLYVQRIKGNLFSDYARGTSNVIQTDTRGVPRAVVPVSSYDWTVGADISFVFNPLRLRTPLELGLRTIYDIRRQQWLVQPLVIDIGF</sequence>
<dbReference type="InterPro" id="IPR011042">
    <property type="entry name" value="6-blade_b-propeller_TolB-like"/>
</dbReference>
<name>A0A939K408_9BACT</name>
<evidence type="ECO:0000313" key="1">
    <source>
        <dbReference type="EMBL" id="MBO0936188.1"/>
    </source>
</evidence>
<dbReference type="Gene3D" id="2.120.10.30">
    <property type="entry name" value="TolB, C-terminal domain"/>
    <property type="match status" value="1"/>
</dbReference>
<reference evidence="1" key="1">
    <citation type="submission" date="2021-03" db="EMBL/GenBank/DDBJ databases">
        <title>Fibrella sp. HMF5335 genome sequencing and assembly.</title>
        <authorList>
            <person name="Kang H."/>
            <person name="Kim H."/>
            <person name="Bae S."/>
            <person name="Joh K."/>
        </authorList>
    </citation>
    <scope>NUCLEOTIDE SEQUENCE</scope>
    <source>
        <strain evidence="1">HMF5335</strain>
    </source>
</reference>
<gene>
    <name evidence="1" type="ORF">J2I47_06485</name>
</gene>
<evidence type="ECO:0008006" key="3">
    <source>
        <dbReference type="Google" id="ProtNLM"/>
    </source>
</evidence>